<sequence length="129" mass="13804">MPDFRTTCQIHAAVFAALFLSYLLLPGLPLAAFTLDAPPEARFLARRAAFVFLGLAALLMLTRNAPKSDARQAIAIGLVVIWVGLAISGIQGILRGIAGWTGWFTVVVELGLAALFLPHLGSGRHDDRP</sequence>
<protein>
    <recommendedName>
        <fullName evidence="4">DUF4345 domain-containing protein</fullName>
    </recommendedName>
</protein>
<keyword evidence="1" id="KW-1133">Transmembrane helix</keyword>
<reference evidence="3" key="1">
    <citation type="journal article" date="2019" name="Int. J. Syst. Evol. Microbiol.">
        <title>The Global Catalogue of Microorganisms (GCM) 10K type strain sequencing project: providing services to taxonomists for standard genome sequencing and annotation.</title>
        <authorList>
            <consortium name="The Broad Institute Genomics Platform"/>
            <consortium name="The Broad Institute Genome Sequencing Center for Infectious Disease"/>
            <person name="Wu L."/>
            <person name="Ma J."/>
        </authorList>
    </citation>
    <scope>NUCLEOTIDE SEQUENCE [LARGE SCALE GENOMIC DNA]</scope>
    <source>
        <strain evidence="3">CCUG 62953</strain>
    </source>
</reference>
<organism evidence="2 3">
    <name type="scientific">Litorisediminicola beolgyonensis</name>
    <dbReference type="NCBI Taxonomy" id="1173614"/>
    <lineage>
        <taxon>Bacteria</taxon>
        <taxon>Pseudomonadati</taxon>
        <taxon>Pseudomonadota</taxon>
        <taxon>Alphaproteobacteria</taxon>
        <taxon>Rhodobacterales</taxon>
        <taxon>Paracoccaceae</taxon>
        <taxon>Litorisediminicola</taxon>
    </lineage>
</organism>
<keyword evidence="3" id="KW-1185">Reference proteome</keyword>
<feature type="transmembrane region" description="Helical" evidence="1">
    <location>
        <begin position="100"/>
        <end position="120"/>
    </location>
</feature>
<evidence type="ECO:0000256" key="1">
    <source>
        <dbReference type="SAM" id="Phobius"/>
    </source>
</evidence>
<feature type="transmembrane region" description="Helical" evidence="1">
    <location>
        <begin position="44"/>
        <end position="61"/>
    </location>
</feature>
<accession>A0ABW3ZJZ4</accession>
<keyword evidence="1" id="KW-0812">Transmembrane</keyword>
<proteinExistence type="predicted"/>
<dbReference type="Proteomes" id="UP001597135">
    <property type="component" value="Unassembled WGS sequence"/>
</dbReference>
<feature type="transmembrane region" description="Helical" evidence="1">
    <location>
        <begin position="12"/>
        <end position="32"/>
    </location>
</feature>
<keyword evidence="1" id="KW-0472">Membrane</keyword>
<evidence type="ECO:0000313" key="3">
    <source>
        <dbReference type="Proteomes" id="UP001597135"/>
    </source>
</evidence>
<dbReference type="RefSeq" id="WP_386803922.1">
    <property type="nucleotide sequence ID" value="NZ_JBHTMU010000020.1"/>
</dbReference>
<evidence type="ECO:0008006" key="4">
    <source>
        <dbReference type="Google" id="ProtNLM"/>
    </source>
</evidence>
<name>A0ABW3ZJZ4_9RHOB</name>
<gene>
    <name evidence="2" type="ORF">ACFQ4E_12240</name>
</gene>
<feature type="transmembrane region" description="Helical" evidence="1">
    <location>
        <begin position="73"/>
        <end position="94"/>
    </location>
</feature>
<comment type="caution">
    <text evidence="2">The sequence shown here is derived from an EMBL/GenBank/DDBJ whole genome shotgun (WGS) entry which is preliminary data.</text>
</comment>
<dbReference type="EMBL" id="JBHTMU010000020">
    <property type="protein sequence ID" value="MFD1343192.1"/>
    <property type="molecule type" value="Genomic_DNA"/>
</dbReference>
<evidence type="ECO:0000313" key="2">
    <source>
        <dbReference type="EMBL" id="MFD1343192.1"/>
    </source>
</evidence>